<comment type="caution">
    <text evidence="2">The sequence shown here is derived from an EMBL/GenBank/DDBJ whole genome shotgun (WGS) entry which is preliminary data.</text>
</comment>
<sequence length="146" mass="15510">MTSKEVKDKVRDSVERGFDKLHRITDTVTFGLAPLDGAIHGVARGVFNWLTDQHPQERTKDCKDGKNSKPGSSGGGGRGQGGRDSGDGDRPYDNIKPKGINIKGNGIRGGGSNNGNDDDEALNIEGNQISDNEADDVGISNIGNKY</sequence>
<keyword evidence="3" id="KW-1185">Reference proteome</keyword>
<feature type="compositionally biased region" description="Basic and acidic residues" evidence="1">
    <location>
        <begin position="84"/>
        <end position="96"/>
    </location>
</feature>
<dbReference type="EMBL" id="JBEDUW010000005">
    <property type="protein sequence ID" value="KAK9928248.1"/>
    <property type="molecule type" value="Genomic_DNA"/>
</dbReference>
<evidence type="ECO:0000256" key="1">
    <source>
        <dbReference type="SAM" id="MobiDB-lite"/>
    </source>
</evidence>
<feature type="compositionally biased region" description="Gly residues" evidence="1">
    <location>
        <begin position="72"/>
        <end position="83"/>
    </location>
</feature>
<reference evidence="2 3" key="1">
    <citation type="journal article" date="2023" name="G3 (Bethesda)">
        <title>A chromosome-length genome assembly and annotation of blackberry (Rubus argutus, cv. 'Hillquist').</title>
        <authorList>
            <person name="Bruna T."/>
            <person name="Aryal R."/>
            <person name="Dudchenko O."/>
            <person name="Sargent D.J."/>
            <person name="Mead D."/>
            <person name="Buti M."/>
            <person name="Cavallini A."/>
            <person name="Hytonen T."/>
            <person name="Andres J."/>
            <person name="Pham M."/>
            <person name="Weisz D."/>
            <person name="Mascagni F."/>
            <person name="Usai G."/>
            <person name="Natali L."/>
            <person name="Bassil N."/>
            <person name="Fernandez G.E."/>
            <person name="Lomsadze A."/>
            <person name="Armour M."/>
            <person name="Olukolu B."/>
            <person name="Poorten T."/>
            <person name="Britton C."/>
            <person name="Davik J."/>
            <person name="Ashrafi H."/>
            <person name="Aiden E.L."/>
            <person name="Borodovsky M."/>
            <person name="Worthington M."/>
        </authorList>
    </citation>
    <scope>NUCLEOTIDE SEQUENCE [LARGE SCALE GENOMIC DNA]</scope>
    <source>
        <strain evidence="2">PI 553951</strain>
    </source>
</reference>
<gene>
    <name evidence="2" type="ORF">M0R45_025394</name>
</gene>
<protein>
    <submittedName>
        <fullName evidence="2">Uncharacterized protein</fullName>
    </submittedName>
</protein>
<feature type="region of interest" description="Disordered" evidence="1">
    <location>
        <begin position="51"/>
        <end position="146"/>
    </location>
</feature>
<name>A0AAW1WW21_RUBAR</name>
<dbReference type="AlphaFoldDB" id="A0AAW1WW21"/>
<organism evidence="2 3">
    <name type="scientific">Rubus argutus</name>
    <name type="common">Southern blackberry</name>
    <dbReference type="NCBI Taxonomy" id="59490"/>
    <lineage>
        <taxon>Eukaryota</taxon>
        <taxon>Viridiplantae</taxon>
        <taxon>Streptophyta</taxon>
        <taxon>Embryophyta</taxon>
        <taxon>Tracheophyta</taxon>
        <taxon>Spermatophyta</taxon>
        <taxon>Magnoliopsida</taxon>
        <taxon>eudicotyledons</taxon>
        <taxon>Gunneridae</taxon>
        <taxon>Pentapetalae</taxon>
        <taxon>rosids</taxon>
        <taxon>fabids</taxon>
        <taxon>Rosales</taxon>
        <taxon>Rosaceae</taxon>
        <taxon>Rosoideae</taxon>
        <taxon>Rosoideae incertae sedis</taxon>
        <taxon>Rubus</taxon>
    </lineage>
</organism>
<accession>A0AAW1WW21</accession>
<feature type="compositionally biased region" description="Basic and acidic residues" evidence="1">
    <location>
        <begin position="54"/>
        <end position="67"/>
    </location>
</feature>
<proteinExistence type="predicted"/>
<dbReference type="Proteomes" id="UP001457282">
    <property type="component" value="Unassembled WGS sequence"/>
</dbReference>
<evidence type="ECO:0000313" key="3">
    <source>
        <dbReference type="Proteomes" id="UP001457282"/>
    </source>
</evidence>
<evidence type="ECO:0000313" key="2">
    <source>
        <dbReference type="EMBL" id="KAK9928248.1"/>
    </source>
</evidence>